<sequence>MGVAKMNQFWERLREWIAESGAVLSGFGTDYLLDEKEQGRNMPEAWSPEDAIVVNLFLSSKAGRQKDARPSSE</sequence>
<protein>
    <submittedName>
        <fullName evidence="1">Uncharacterized protein</fullName>
    </submittedName>
</protein>
<keyword evidence="2" id="KW-1185">Reference proteome</keyword>
<comment type="caution">
    <text evidence="1">The sequence shown here is derived from an EMBL/GenBank/DDBJ whole genome shotgun (WGS) entry which is preliminary data.</text>
</comment>
<evidence type="ECO:0000313" key="2">
    <source>
        <dbReference type="Proteomes" id="UP000032564"/>
    </source>
</evidence>
<reference evidence="1 2" key="1">
    <citation type="submission" date="2014-12" db="EMBL/GenBank/DDBJ databases">
        <authorList>
            <person name="Kuzmanovic N."/>
            <person name="Pulawska J."/>
            <person name="Obradovic A."/>
        </authorList>
    </citation>
    <scope>NUCLEOTIDE SEQUENCE [LARGE SCALE GENOMIC DNA]</scope>
    <source>
        <strain evidence="1 2">KFB 330</strain>
    </source>
</reference>
<accession>A0ABR5D3N1</accession>
<evidence type="ECO:0000313" key="1">
    <source>
        <dbReference type="EMBL" id="KJF71672.1"/>
    </source>
</evidence>
<name>A0ABR5D3N1_9HYPH</name>
<proteinExistence type="predicted"/>
<organism evidence="1 2">
    <name type="scientific">Agrobacterium arsenijevicii</name>
    <dbReference type="NCBI Taxonomy" id="1585697"/>
    <lineage>
        <taxon>Bacteria</taxon>
        <taxon>Pseudomonadati</taxon>
        <taxon>Pseudomonadota</taxon>
        <taxon>Alphaproteobacteria</taxon>
        <taxon>Hyphomicrobiales</taxon>
        <taxon>Rhizobiaceae</taxon>
        <taxon>Rhizobium/Agrobacterium group</taxon>
        <taxon>Agrobacterium</taxon>
    </lineage>
</organism>
<dbReference type="EMBL" id="JWIT01000014">
    <property type="protein sequence ID" value="KJF71672.1"/>
    <property type="molecule type" value="Genomic_DNA"/>
</dbReference>
<gene>
    <name evidence="1" type="ORF">RP75_19235</name>
</gene>
<dbReference type="Proteomes" id="UP000032564">
    <property type="component" value="Unassembled WGS sequence"/>
</dbReference>